<dbReference type="PROSITE" id="PS52016">
    <property type="entry name" value="TONB_DEPENDENT_REC_3"/>
    <property type="match status" value="1"/>
</dbReference>
<keyword evidence="3 12" id="KW-1134">Transmembrane beta strand</keyword>
<dbReference type="Gene3D" id="2.40.170.20">
    <property type="entry name" value="TonB-dependent receptor, beta-barrel domain"/>
    <property type="match status" value="1"/>
</dbReference>
<gene>
    <name evidence="17" type="ORF">FV139_12645</name>
</gene>
<evidence type="ECO:0000256" key="14">
    <source>
        <dbReference type="RuleBase" id="RU003357"/>
    </source>
</evidence>
<evidence type="ECO:0000256" key="12">
    <source>
        <dbReference type="PROSITE-ProRule" id="PRU01360"/>
    </source>
</evidence>
<keyword evidence="18" id="KW-1185">Reference proteome</keyword>
<comment type="caution">
    <text evidence="17">The sequence shown here is derived from an EMBL/GenBank/DDBJ whole genome shotgun (WGS) entry which is preliminary data.</text>
</comment>
<dbReference type="AlphaFoldDB" id="A0A5C8ZYW9"/>
<keyword evidence="4" id="KW-0410">Iron transport</keyword>
<dbReference type="CDD" id="cd01347">
    <property type="entry name" value="ligand_gated_channel"/>
    <property type="match status" value="1"/>
</dbReference>
<feature type="domain" description="TonB-dependent receptor plug" evidence="16">
    <location>
        <begin position="78"/>
        <end position="185"/>
    </location>
</feature>
<keyword evidence="6" id="KW-0732">Signal</keyword>
<keyword evidence="8" id="KW-0406">Ion transport</keyword>
<dbReference type="PANTHER" id="PTHR32552">
    <property type="entry name" value="FERRICHROME IRON RECEPTOR-RELATED"/>
    <property type="match status" value="1"/>
</dbReference>
<keyword evidence="11 12" id="KW-0998">Cell outer membrane</keyword>
<dbReference type="GO" id="GO:0006826">
    <property type="term" value="P:iron ion transport"/>
    <property type="evidence" value="ECO:0007669"/>
    <property type="project" value="UniProtKB-KW"/>
</dbReference>
<dbReference type="Pfam" id="PF00593">
    <property type="entry name" value="TonB_dep_Rec_b-barrel"/>
    <property type="match status" value="1"/>
</dbReference>
<evidence type="ECO:0000256" key="9">
    <source>
        <dbReference type="ARBA" id="ARBA00023077"/>
    </source>
</evidence>
<sequence length="771" mass="83477">MSYVCNRVVVSIACIETHARQCEACNMATPYVPQRHSRLALAIAGTLGASAVFGQVEVPWLVMEEVTVTAQKREQSATDIPISMTVMGSDDLNEKRIQDFADLSVNTSALDIARGNSTNNPVIAIRGIGSTDPWINNNPSVSAFIDGVYLPFGSYLGMPLFDLERVEVLKGPQAGLYGRNSIAGAINFVSVEPGDAIGGHVDLSYGRYGETTLQGAIDTPIGDSLKLRFAGFSAQGGGYIQREGTVDSTAGFSRAPGVIPAIPSISAKSDYGDKDVVAGRASALWQASDRLTVDLRVHYANDGSEIVNSTNLNGDPLGVFQPEQGAIHVDYDDLAGVMDARNRGASLELNWEGDVFTFTSLTGVESLSRDYSVGDFVPLRLAQPTYDEDVSSFSQEFRISSEGDSLYWLAGLNATRDSIDYHRSLSSWDYLLGELISAYDQDDESWSVFGQVEWQLSPSLLLSGGLRYTDEEKRYEGGSWENDPFGTSIVAAVYPEVAGGLFGESDYDDQDVSGQLKLSWTASDATLVYGSVSRGFKSGGFDGSGIVEEIGFLPYNAEELLAYELGVKSRLLDDTLDVSAALYYYDYSDKQVLAILDLGNGITEAVTQNAAVSEVMGLDLDIKYLINEHWSAGLSATVLDSEITEWNSDDPAEAQARIGNELPGTPGTSLTGDITWEGNAGDFDLRASMWATYTDSTYRDIENTPALQAESYTLLNARVSLGDPARGWSVYLYGKNLADEEYRSSVRTLVGMQGAYFGAPRMYGVGVNWQF</sequence>
<keyword evidence="9 14" id="KW-0798">TonB box</keyword>
<evidence type="ECO:0000256" key="1">
    <source>
        <dbReference type="ARBA" id="ARBA00004571"/>
    </source>
</evidence>
<dbReference type="SUPFAM" id="SSF56935">
    <property type="entry name" value="Porins"/>
    <property type="match status" value="1"/>
</dbReference>
<evidence type="ECO:0000256" key="13">
    <source>
        <dbReference type="PROSITE-ProRule" id="PRU10144"/>
    </source>
</evidence>
<protein>
    <submittedName>
        <fullName evidence="17">TonB-dependent receptor</fullName>
    </submittedName>
</protein>
<dbReference type="InterPro" id="IPR000531">
    <property type="entry name" value="Beta-barrel_TonB"/>
</dbReference>
<feature type="domain" description="TonB-dependent receptor-like beta-barrel" evidence="15">
    <location>
        <begin position="294"/>
        <end position="737"/>
    </location>
</feature>
<evidence type="ECO:0000256" key="3">
    <source>
        <dbReference type="ARBA" id="ARBA00022452"/>
    </source>
</evidence>
<proteinExistence type="inferred from homology"/>
<evidence type="ECO:0000259" key="15">
    <source>
        <dbReference type="Pfam" id="PF00593"/>
    </source>
</evidence>
<dbReference type="InterPro" id="IPR039426">
    <property type="entry name" value="TonB-dep_rcpt-like"/>
</dbReference>
<dbReference type="PROSITE" id="PS01156">
    <property type="entry name" value="TONB_DEPENDENT_REC_2"/>
    <property type="match status" value="1"/>
</dbReference>
<comment type="similarity">
    <text evidence="12 14">Belongs to the TonB-dependent receptor family.</text>
</comment>
<reference evidence="17 18" key="1">
    <citation type="submission" date="2019-08" db="EMBL/GenBank/DDBJ databases">
        <title>Parahaliea maris sp. nov., isolated from the surface seawater.</title>
        <authorList>
            <person name="Liu Y."/>
        </authorList>
    </citation>
    <scope>NUCLEOTIDE SEQUENCE [LARGE SCALE GENOMIC DNA]</scope>
    <source>
        <strain evidence="17 18">HSLHS9</strain>
    </source>
</reference>
<dbReference type="Proteomes" id="UP000321039">
    <property type="component" value="Unassembled WGS sequence"/>
</dbReference>
<dbReference type="EMBL" id="VRZA01000004">
    <property type="protein sequence ID" value="TXS92812.1"/>
    <property type="molecule type" value="Genomic_DNA"/>
</dbReference>
<evidence type="ECO:0000256" key="8">
    <source>
        <dbReference type="ARBA" id="ARBA00023065"/>
    </source>
</evidence>
<evidence type="ECO:0000256" key="2">
    <source>
        <dbReference type="ARBA" id="ARBA00022448"/>
    </source>
</evidence>
<dbReference type="GO" id="GO:0009279">
    <property type="term" value="C:cell outer membrane"/>
    <property type="evidence" value="ECO:0007669"/>
    <property type="project" value="UniProtKB-SubCell"/>
</dbReference>
<organism evidence="17 18">
    <name type="scientific">Parahaliea maris</name>
    <dbReference type="NCBI Taxonomy" id="2716870"/>
    <lineage>
        <taxon>Bacteria</taxon>
        <taxon>Pseudomonadati</taxon>
        <taxon>Pseudomonadota</taxon>
        <taxon>Gammaproteobacteria</taxon>
        <taxon>Cellvibrionales</taxon>
        <taxon>Halieaceae</taxon>
        <taxon>Parahaliea</taxon>
    </lineage>
</organism>
<evidence type="ECO:0000256" key="5">
    <source>
        <dbReference type="ARBA" id="ARBA00022692"/>
    </source>
</evidence>
<accession>A0A5C8ZYW9</accession>
<comment type="subcellular location">
    <subcellularLocation>
        <location evidence="1 12">Cell outer membrane</location>
        <topology evidence="1 12">Multi-pass membrane protein</topology>
    </subcellularLocation>
</comment>
<evidence type="ECO:0000313" key="17">
    <source>
        <dbReference type="EMBL" id="TXS92812.1"/>
    </source>
</evidence>
<feature type="short sequence motif" description="TonB C-terminal box" evidence="13">
    <location>
        <begin position="754"/>
        <end position="771"/>
    </location>
</feature>
<dbReference type="InterPro" id="IPR010917">
    <property type="entry name" value="TonB_rcpt_CS"/>
</dbReference>
<keyword evidence="17" id="KW-0675">Receptor</keyword>
<evidence type="ECO:0000256" key="7">
    <source>
        <dbReference type="ARBA" id="ARBA00023004"/>
    </source>
</evidence>
<evidence type="ECO:0000256" key="11">
    <source>
        <dbReference type="ARBA" id="ARBA00023237"/>
    </source>
</evidence>
<evidence type="ECO:0000259" key="16">
    <source>
        <dbReference type="Pfam" id="PF07715"/>
    </source>
</evidence>
<evidence type="ECO:0000256" key="10">
    <source>
        <dbReference type="ARBA" id="ARBA00023136"/>
    </source>
</evidence>
<evidence type="ECO:0000313" key="18">
    <source>
        <dbReference type="Proteomes" id="UP000321039"/>
    </source>
</evidence>
<dbReference type="Pfam" id="PF07715">
    <property type="entry name" value="Plug"/>
    <property type="match status" value="1"/>
</dbReference>
<evidence type="ECO:0000256" key="4">
    <source>
        <dbReference type="ARBA" id="ARBA00022496"/>
    </source>
</evidence>
<dbReference type="InterPro" id="IPR036942">
    <property type="entry name" value="Beta-barrel_TonB_sf"/>
</dbReference>
<dbReference type="PANTHER" id="PTHR32552:SF81">
    <property type="entry name" value="TONB-DEPENDENT OUTER MEMBRANE RECEPTOR"/>
    <property type="match status" value="1"/>
</dbReference>
<keyword evidence="7" id="KW-0408">Iron</keyword>
<keyword evidence="2 12" id="KW-0813">Transport</keyword>
<keyword evidence="5 12" id="KW-0812">Transmembrane</keyword>
<evidence type="ECO:0000256" key="6">
    <source>
        <dbReference type="ARBA" id="ARBA00022729"/>
    </source>
</evidence>
<dbReference type="InterPro" id="IPR012910">
    <property type="entry name" value="Plug_dom"/>
</dbReference>
<keyword evidence="10 12" id="KW-0472">Membrane</keyword>
<name>A0A5C8ZYW9_9GAMM</name>